<dbReference type="PATRIC" id="fig|1224163.3.peg.2128"/>
<sequence>MTVNRELAKNFAAAHASGDMLVLPTVWDVWSARLCVDAGFRGLTIGSHPVADAIGAEDGEAMDFGQYLAIARRIVGSVDVPVSVDVESGYGLPGAELARQVIAVGAVGLNIEDTVHREGKRVRTLTEHADYIAAVRAEADRQGVELVINGRTDALKHGTAEFEDPEGEATRRIQAMVEAGARAVYPVAATQPDLIGRLVESTEVPVNVTVDPVDDAPADRDTLRSLGVRRLTWGPKWQGQMRAVLIDSVSAWA</sequence>
<gene>
    <name evidence="1" type="ORF">B841_10550</name>
</gene>
<reference evidence="1 2" key="1">
    <citation type="submission" date="2012-11" db="EMBL/GenBank/DDBJ databases">
        <title>The complete genome sequence of Corynebacterium maris Coryn-1 (=DSM 45190).</title>
        <authorList>
            <person name="Schaffert L."/>
            <person name="Albersmeier A."/>
            <person name="Kalinowski J."/>
            <person name="Ruckert C."/>
        </authorList>
    </citation>
    <scope>NUCLEOTIDE SEQUENCE [LARGE SCALE GENOMIC DNA]</scope>
    <source>
        <strain evidence="2">Coryn-1</strain>
    </source>
</reference>
<organism evidence="1 2">
    <name type="scientific">Corynebacterium maris DSM 45190</name>
    <dbReference type="NCBI Taxonomy" id="1224163"/>
    <lineage>
        <taxon>Bacteria</taxon>
        <taxon>Bacillati</taxon>
        <taxon>Actinomycetota</taxon>
        <taxon>Actinomycetes</taxon>
        <taxon>Mycobacteriales</taxon>
        <taxon>Corynebacteriaceae</taxon>
        <taxon>Corynebacterium</taxon>
    </lineage>
</organism>
<dbReference type="HOGENOM" id="CLU_027389_2_3_11"/>
<name>S5SWY2_9CORY</name>
<dbReference type="InterPro" id="IPR015813">
    <property type="entry name" value="Pyrv/PenolPyrv_kinase-like_dom"/>
</dbReference>
<dbReference type="SUPFAM" id="SSF51621">
    <property type="entry name" value="Phosphoenolpyruvate/pyruvate domain"/>
    <property type="match status" value="1"/>
</dbReference>
<dbReference type="EMBL" id="CP003924">
    <property type="protein sequence ID" value="AGS35582.1"/>
    <property type="molecule type" value="Genomic_DNA"/>
</dbReference>
<protein>
    <recommendedName>
        <fullName evidence="3">Phosphonomutase</fullName>
    </recommendedName>
</protein>
<dbReference type="Proteomes" id="UP000015388">
    <property type="component" value="Chromosome"/>
</dbReference>
<dbReference type="CDD" id="cd00377">
    <property type="entry name" value="ICL_PEPM"/>
    <property type="match status" value="1"/>
</dbReference>
<dbReference type="PANTHER" id="PTHR42905">
    <property type="entry name" value="PHOSPHOENOLPYRUVATE CARBOXYLASE"/>
    <property type="match status" value="1"/>
</dbReference>
<keyword evidence="2" id="KW-1185">Reference proteome</keyword>
<dbReference type="STRING" id="1224163.B841_10550"/>
<dbReference type="Pfam" id="PF13714">
    <property type="entry name" value="PEP_mutase"/>
    <property type="match status" value="1"/>
</dbReference>
<accession>S5SWY2</accession>
<evidence type="ECO:0000313" key="1">
    <source>
        <dbReference type="EMBL" id="AGS35582.1"/>
    </source>
</evidence>
<dbReference type="OrthoDB" id="9780430at2"/>
<evidence type="ECO:0008006" key="3">
    <source>
        <dbReference type="Google" id="ProtNLM"/>
    </source>
</evidence>
<dbReference type="PANTHER" id="PTHR42905:SF16">
    <property type="entry name" value="CARBOXYPHOSPHONOENOLPYRUVATE PHOSPHONOMUTASE-LIKE PROTEIN (AFU_ORTHOLOGUE AFUA_5G07230)"/>
    <property type="match status" value="1"/>
</dbReference>
<dbReference type="InterPro" id="IPR040442">
    <property type="entry name" value="Pyrv_kinase-like_dom_sf"/>
</dbReference>
<dbReference type="InterPro" id="IPR039556">
    <property type="entry name" value="ICL/PEPM"/>
</dbReference>
<dbReference type="KEGG" id="cmd:B841_10550"/>
<dbReference type="GO" id="GO:0003824">
    <property type="term" value="F:catalytic activity"/>
    <property type="evidence" value="ECO:0007669"/>
    <property type="project" value="InterPro"/>
</dbReference>
<dbReference type="RefSeq" id="WP_020935515.1">
    <property type="nucleotide sequence ID" value="NC_021915.1"/>
</dbReference>
<proteinExistence type="predicted"/>
<evidence type="ECO:0000313" key="2">
    <source>
        <dbReference type="Proteomes" id="UP000015388"/>
    </source>
</evidence>
<dbReference type="AlphaFoldDB" id="S5SWY2"/>
<dbReference type="eggNOG" id="COG2513">
    <property type="taxonomic scope" value="Bacteria"/>
</dbReference>
<dbReference type="Gene3D" id="3.20.20.60">
    <property type="entry name" value="Phosphoenolpyruvate-binding domains"/>
    <property type="match status" value="1"/>
</dbReference>